<evidence type="ECO:0000256" key="2">
    <source>
        <dbReference type="ARBA" id="ARBA00022741"/>
    </source>
</evidence>
<dbReference type="eggNOG" id="COG0464">
    <property type="taxonomic scope" value="Bacteria"/>
</dbReference>
<dbReference type="GO" id="GO:0016887">
    <property type="term" value="F:ATP hydrolysis activity"/>
    <property type="evidence" value="ECO:0007669"/>
    <property type="project" value="InterPro"/>
</dbReference>
<dbReference type="EMBL" id="CP000092">
    <property type="protein sequence ID" value="AAZ65719.1"/>
    <property type="molecule type" value="Genomic_DNA"/>
</dbReference>
<keyword evidence="3" id="KW-0067">ATP-binding</keyword>
<dbReference type="HOGENOM" id="CLU_000688_25_1_4"/>
<dbReference type="CDD" id="cd19481">
    <property type="entry name" value="RecA-like_protease"/>
    <property type="match status" value="1"/>
</dbReference>
<dbReference type="PANTHER" id="PTHR23073">
    <property type="entry name" value="26S PROTEASOME REGULATORY SUBUNIT"/>
    <property type="match status" value="1"/>
</dbReference>
<organism evidence="6">
    <name type="scientific">Cupriavidus pinatubonensis (strain JMP 134 / LMG 1197)</name>
    <name type="common">Cupriavidus necator (strain JMP 134)</name>
    <dbReference type="NCBI Taxonomy" id="264198"/>
    <lineage>
        <taxon>Bacteria</taxon>
        <taxon>Pseudomonadati</taxon>
        <taxon>Pseudomonadota</taxon>
        <taxon>Betaproteobacteria</taxon>
        <taxon>Burkholderiales</taxon>
        <taxon>Burkholderiaceae</taxon>
        <taxon>Cupriavidus</taxon>
    </lineage>
</organism>
<evidence type="ECO:0000256" key="1">
    <source>
        <dbReference type="ARBA" id="ARBA00006914"/>
    </source>
</evidence>
<dbReference type="OrthoDB" id="9802352at2"/>
<protein>
    <submittedName>
        <fullName evidence="6">AAA ATPase, central region</fullName>
    </submittedName>
</protein>
<dbReference type="InterPro" id="IPR003959">
    <property type="entry name" value="ATPase_AAA_core"/>
</dbReference>
<dbReference type="KEGG" id="reu:Reut_C6418"/>
<name>Q46MB5_CUPPJ</name>
<proteinExistence type="inferred from homology"/>
<dbReference type="InterPro" id="IPR036388">
    <property type="entry name" value="WH-like_DNA-bd_sf"/>
</dbReference>
<feature type="domain" description="AAA+ ATPase" evidence="5">
    <location>
        <begin position="163"/>
        <end position="295"/>
    </location>
</feature>
<dbReference type="AlphaFoldDB" id="Q46MB5"/>
<dbReference type="InterPro" id="IPR003593">
    <property type="entry name" value="AAA+_ATPase"/>
</dbReference>
<dbReference type="Gene3D" id="3.40.50.300">
    <property type="entry name" value="P-loop containing nucleotide triphosphate hydrolases"/>
    <property type="match status" value="1"/>
</dbReference>
<evidence type="ECO:0000256" key="3">
    <source>
        <dbReference type="ARBA" id="ARBA00022840"/>
    </source>
</evidence>
<accession>Q46MB5</accession>
<dbReference type="SUPFAM" id="SSF52540">
    <property type="entry name" value="P-loop containing nucleoside triphosphate hydrolases"/>
    <property type="match status" value="1"/>
</dbReference>
<gene>
    <name evidence="6" type="ordered locus">Reut_C6418</name>
</gene>
<geneLocation type="plasmid" evidence="6">
    <name>megaplasmid</name>
</geneLocation>
<comment type="similarity">
    <text evidence="1">Belongs to the AAA ATPase family.</text>
</comment>
<dbReference type="Pfam" id="PF00004">
    <property type="entry name" value="AAA"/>
    <property type="match status" value="1"/>
</dbReference>
<evidence type="ECO:0000313" key="6">
    <source>
        <dbReference type="EMBL" id="AAZ65719.1"/>
    </source>
</evidence>
<evidence type="ECO:0000256" key="4">
    <source>
        <dbReference type="SAM" id="MobiDB-lite"/>
    </source>
</evidence>
<sequence>MDREIVDMILGLAQQGVRGDRRGFQLRLRRIVSRLREAEPQLAGDLMNVLSRVDAPTRETYPNGANERPAPEKGPTWELNRAPDLFSADIESQSKQGDLPLFETPLPQAPVDSDSRQTLVSITRPGEHELRQPVWSTAVSGAVTQLLREWTSSEALRTNGLSPMRSLLLAGPPGVGKTLTASWIAAKLSLPLLTLDLSTVMSSFLGKTGNNIRSVLDYAKTFPCVLLLDEFDAIAKRRDDETDVGELKRLVTVLLQSVDSWPDTSLLIAATNHEDLLDPAVWRRFDLVLQFDLPSPEAIEAFLAARGVSERLAKILGNQLKGQPYARIEKTIDRARKASILNDEKFEDSLCQVIIAQMQGSDEHSEKEALALVSMHMKGLSQREIAKKLGIAHSTVGRQIKQILG</sequence>
<dbReference type="InterPro" id="IPR050221">
    <property type="entry name" value="26S_Proteasome_ATPase"/>
</dbReference>
<keyword evidence="2" id="KW-0547">Nucleotide-binding</keyword>
<dbReference type="Gene3D" id="1.10.10.10">
    <property type="entry name" value="Winged helix-like DNA-binding domain superfamily/Winged helix DNA-binding domain"/>
    <property type="match status" value="1"/>
</dbReference>
<dbReference type="SMART" id="SM00382">
    <property type="entry name" value="AAA"/>
    <property type="match status" value="1"/>
</dbReference>
<feature type="region of interest" description="Disordered" evidence="4">
    <location>
        <begin position="57"/>
        <end position="78"/>
    </location>
</feature>
<dbReference type="GO" id="GO:0005524">
    <property type="term" value="F:ATP binding"/>
    <property type="evidence" value="ECO:0007669"/>
    <property type="project" value="UniProtKB-KW"/>
</dbReference>
<evidence type="ECO:0000259" key="5">
    <source>
        <dbReference type="SMART" id="SM00382"/>
    </source>
</evidence>
<reference evidence="6" key="1">
    <citation type="submission" date="2005-08" db="EMBL/GenBank/DDBJ databases">
        <title>Complete sequence of a megaplasmid of Ralstonia eutropha JMP134.</title>
        <authorList>
            <person name="Copeland A."/>
            <person name="Lucas S."/>
            <person name="Lapidus A."/>
            <person name="Barry K."/>
            <person name="Detter J.C."/>
            <person name="Glavina T."/>
            <person name="Hammon N."/>
            <person name="Israni S."/>
            <person name="Pitluck S."/>
            <person name="Goltsman E."/>
            <person name="Martinez M."/>
            <person name="Vergez L."/>
            <person name="Larimer F."/>
            <person name="Land M."/>
            <person name="Lykidis A."/>
            <person name="Richardson P."/>
        </authorList>
    </citation>
    <scope>NUCLEOTIDE SEQUENCE [LARGE SCALE GENOMIC DNA]</scope>
    <source>
        <strain evidence="6">JMP134</strain>
        <plasmid evidence="6">megaplasmid</plasmid>
    </source>
</reference>
<keyword evidence="6" id="KW-0614">Plasmid</keyword>
<dbReference type="InterPro" id="IPR027417">
    <property type="entry name" value="P-loop_NTPase"/>
</dbReference>